<protein>
    <recommendedName>
        <fullName evidence="8">Rhodopsin domain-containing protein</fullName>
    </recommendedName>
</protein>
<feature type="transmembrane region" description="Helical" evidence="7">
    <location>
        <begin position="212"/>
        <end position="233"/>
    </location>
</feature>
<evidence type="ECO:0000256" key="2">
    <source>
        <dbReference type="ARBA" id="ARBA00022692"/>
    </source>
</evidence>
<evidence type="ECO:0000313" key="9">
    <source>
        <dbReference type="EMBL" id="KIV89821.1"/>
    </source>
</evidence>
<dbReference type="Proteomes" id="UP000054302">
    <property type="component" value="Unassembled WGS sequence"/>
</dbReference>
<dbReference type="VEuPathDB" id="FungiDB:PV10_07192"/>
<keyword evidence="2 7" id="KW-0812">Transmembrane</keyword>
<feature type="region of interest" description="Disordered" evidence="6">
    <location>
        <begin position="284"/>
        <end position="332"/>
    </location>
</feature>
<evidence type="ECO:0000256" key="5">
    <source>
        <dbReference type="ARBA" id="ARBA00038359"/>
    </source>
</evidence>
<dbReference type="AlphaFoldDB" id="A0A0D1XNY9"/>
<feature type="domain" description="Rhodopsin" evidence="8">
    <location>
        <begin position="35"/>
        <end position="276"/>
    </location>
</feature>
<comment type="subcellular location">
    <subcellularLocation>
        <location evidence="1">Membrane</location>
        <topology evidence="1">Multi-pass membrane protein</topology>
    </subcellularLocation>
</comment>
<keyword evidence="4 7" id="KW-0472">Membrane</keyword>
<evidence type="ECO:0000313" key="10">
    <source>
        <dbReference type="Proteomes" id="UP000054302"/>
    </source>
</evidence>
<organism evidence="9 10">
    <name type="scientific">Exophiala mesophila</name>
    <name type="common">Black yeast-like fungus</name>
    <dbReference type="NCBI Taxonomy" id="212818"/>
    <lineage>
        <taxon>Eukaryota</taxon>
        <taxon>Fungi</taxon>
        <taxon>Dikarya</taxon>
        <taxon>Ascomycota</taxon>
        <taxon>Pezizomycotina</taxon>
        <taxon>Eurotiomycetes</taxon>
        <taxon>Chaetothyriomycetidae</taxon>
        <taxon>Chaetothyriales</taxon>
        <taxon>Herpotrichiellaceae</taxon>
        <taxon>Exophiala</taxon>
    </lineage>
</organism>
<keyword evidence="10" id="KW-1185">Reference proteome</keyword>
<gene>
    <name evidence="9" type="ORF">PV10_07192</name>
</gene>
<dbReference type="InterPro" id="IPR049326">
    <property type="entry name" value="Rhodopsin_dom_fungi"/>
</dbReference>
<evidence type="ECO:0000256" key="1">
    <source>
        <dbReference type="ARBA" id="ARBA00004141"/>
    </source>
</evidence>
<dbReference type="HOGENOM" id="CLU_028200_0_2_1"/>
<reference evidence="9 10" key="1">
    <citation type="submission" date="2015-01" db="EMBL/GenBank/DDBJ databases">
        <title>The Genome Sequence of Exophiala mesophila CBS40295.</title>
        <authorList>
            <consortium name="The Broad Institute Genomics Platform"/>
            <person name="Cuomo C."/>
            <person name="de Hoog S."/>
            <person name="Gorbushina A."/>
            <person name="Stielow B."/>
            <person name="Teixiera M."/>
            <person name="Abouelleil A."/>
            <person name="Chapman S.B."/>
            <person name="Priest M."/>
            <person name="Young S.K."/>
            <person name="Wortman J."/>
            <person name="Nusbaum C."/>
            <person name="Birren B."/>
        </authorList>
    </citation>
    <scope>NUCLEOTIDE SEQUENCE [LARGE SCALE GENOMIC DNA]</scope>
    <source>
        <strain evidence="9 10">CBS 40295</strain>
    </source>
</reference>
<feature type="transmembrane region" description="Helical" evidence="7">
    <location>
        <begin position="175"/>
        <end position="200"/>
    </location>
</feature>
<feature type="transmembrane region" description="Helical" evidence="7">
    <location>
        <begin position="18"/>
        <end position="39"/>
    </location>
</feature>
<evidence type="ECO:0000256" key="3">
    <source>
        <dbReference type="ARBA" id="ARBA00022989"/>
    </source>
</evidence>
<dbReference type="STRING" id="212818.A0A0D1XNY9"/>
<accession>A0A0D1XNY9</accession>
<dbReference type="Pfam" id="PF20684">
    <property type="entry name" value="Fung_rhodopsin"/>
    <property type="match status" value="1"/>
</dbReference>
<feature type="transmembrane region" description="Helical" evidence="7">
    <location>
        <begin position="134"/>
        <end position="155"/>
    </location>
</feature>
<dbReference type="PANTHER" id="PTHR33048:SF131">
    <property type="entry name" value="INTEGRAL MEMBRANE PROTEIN"/>
    <property type="match status" value="1"/>
</dbReference>
<dbReference type="GO" id="GO:0016020">
    <property type="term" value="C:membrane"/>
    <property type="evidence" value="ECO:0007669"/>
    <property type="project" value="UniProtKB-SubCell"/>
</dbReference>
<dbReference type="RefSeq" id="XP_016221395.1">
    <property type="nucleotide sequence ID" value="XM_016372063.1"/>
</dbReference>
<evidence type="ECO:0000256" key="7">
    <source>
        <dbReference type="SAM" id="Phobius"/>
    </source>
</evidence>
<feature type="transmembrane region" description="Helical" evidence="7">
    <location>
        <begin position="96"/>
        <end position="114"/>
    </location>
</feature>
<evidence type="ECO:0000259" key="8">
    <source>
        <dbReference type="Pfam" id="PF20684"/>
    </source>
</evidence>
<dbReference type="EMBL" id="KN847524">
    <property type="protein sequence ID" value="KIV89821.1"/>
    <property type="molecule type" value="Genomic_DNA"/>
</dbReference>
<dbReference type="PANTHER" id="PTHR33048">
    <property type="entry name" value="PTH11-LIKE INTEGRAL MEMBRANE PROTEIN (AFU_ORTHOLOGUE AFUA_5G11245)"/>
    <property type="match status" value="1"/>
</dbReference>
<comment type="similarity">
    <text evidence="5">Belongs to the SAT4 family.</text>
</comment>
<proteinExistence type="inferred from homology"/>
<dbReference type="GeneID" id="27325037"/>
<keyword evidence="3 7" id="KW-1133">Transmembrane helix</keyword>
<evidence type="ECO:0000256" key="6">
    <source>
        <dbReference type="SAM" id="MobiDB-lite"/>
    </source>
</evidence>
<dbReference type="InterPro" id="IPR052337">
    <property type="entry name" value="SAT4-like"/>
</dbReference>
<sequence>MSQSQADFLPHDNAVAEIYQVNISFIAVTSVVIGLRLAVRVFAVKHVAVDDYLMVGAGLFSTAFSVMVIVGIRYGLGRHIYDLPQDLQLVDRTKKVIQTLWTCQIMYATALMLVKISIVTSYLRVFPTVTFRRIMYALSAAIVAVWICSILVTIFQCNPVRGAWDFNLTRTCLPIVKFFYFTTAFSIFTDFLLCTLPLPVFWRLKLPPRQKYIVSILFGVGLFATVASALRISVLPAVNDLDVTMGSVSTIKWSVVEIGTGIVCACIPCLKPLFKRFLVEKSPSERSAGGRSDTTAPYTPKTAFSEESHELVQPQTNQTNHTEEGWSAWSRHDARTKANSVAMTRNFI</sequence>
<evidence type="ECO:0000256" key="4">
    <source>
        <dbReference type="ARBA" id="ARBA00023136"/>
    </source>
</evidence>
<dbReference type="OrthoDB" id="10017208at2759"/>
<name>A0A0D1XNY9_EXOME</name>
<feature type="transmembrane region" description="Helical" evidence="7">
    <location>
        <begin position="51"/>
        <end position="76"/>
    </location>
</feature>